<dbReference type="InterPro" id="IPR003737">
    <property type="entry name" value="GlcNAc_PI_deacetylase-related"/>
</dbReference>
<dbReference type="InterPro" id="IPR024078">
    <property type="entry name" value="LmbE-like_dom_sf"/>
</dbReference>
<dbReference type="PANTHER" id="PTHR12993:SF28">
    <property type="entry name" value="LMBE FAMILY PROTEIN"/>
    <property type="match status" value="1"/>
</dbReference>
<dbReference type="PANTHER" id="PTHR12993">
    <property type="entry name" value="N-ACETYLGLUCOSAMINYL-PHOSPHATIDYLINOSITOL DE-N-ACETYLASE-RELATED"/>
    <property type="match status" value="1"/>
</dbReference>
<reference evidence="3" key="1">
    <citation type="journal article" date="2019" name="Int. J. Syst. Evol. Microbiol.">
        <title>The Global Catalogue of Microorganisms (GCM) 10K type strain sequencing project: providing services to taxonomists for standard genome sequencing and annotation.</title>
        <authorList>
            <consortium name="The Broad Institute Genomics Platform"/>
            <consortium name="The Broad Institute Genome Sequencing Center for Infectious Disease"/>
            <person name="Wu L."/>
            <person name="Ma J."/>
        </authorList>
    </citation>
    <scope>NUCLEOTIDE SEQUENCE [LARGE SCALE GENOMIC DNA]</scope>
    <source>
        <strain evidence="3">JCM 17983</strain>
    </source>
</reference>
<dbReference type="Proteomes" id="UP001500457">
    <property type="component" value="Unassembled WGS sequence"/>
</dbReference>
<organism evidence="2 3">
    <name type="scientific">Actinomycetospora straminea</name>
    <dbReference type="NCBI Taxonomy" id="663607"/>
    <lineage>
        <taxon>Bacteria</taxon>
        <taxon>Bacillati</taxon>
        <taxon>Actinomycetota</taxon>
        <taxon>Actinomycetes</taxon>
        <taxon>Pseudonocardiales</taxon>
        <taxon>Pseudonocardiaceae</taxon>
        <taxon>Actinomycetospora</taxon>
    </lineage>
</organism>
<gene>
    <name evidence="2" type="ORF">GCM10023203_40060</name>
</gene>
<protein>
    <submittedName>
        <fullName evidence="2">PIG-L family deacetylase</fullName>
    </submittedName>
</protein>
<dbReference type="SUPFAM" id="SSF102588">
    <property type="entry name" value="LmbE-like"/>
    <property type="match status" value="1"/>
</dbReference>
<proteinExistence type="predicted"/>
<keyword evidence="1" id="KW-0862">Zinc</keyword>
<dbReference type="Gene3D" id="3.40.50.10320">
    <property type="entry name" value="LmbE-like"/>
    <property type="match status" value="1"/>
</dbReference>
<dbReference type="Pfam" id="PF02585">
    <property type="entry name" value="PIG-L"/>
    <property type="match status" value="1"/>
</dbReference>
<evidence type="ECO:0000313" key="2">
    <source>
        <dbReference type="EMBL" id="GAA4884104.1"/>
    </source>
</evidence>
<accession>A0ABP9ESC6</accession>
<evidence type="ECO:0000256" key="1">
    <source>
        <dbReference type="ARBA" id="ARBA00022833"/>
    </source>
</evidence>
<dbReference type="EMBL" id="BAABHQ010000011">
    <property type="protein sequence ID" value="GAA4884104.1"/>
    <property type="molecule type" value="Genomic_DNA"/>
</dbReference>
<sequence>MTLDLDLARGPTLSVMTTDLPPLPDDVTRVLAVAAHPDDLEYGTAAAIARWTAAGTEVSYLLVTRGEAGIHDLPPEKAAGVREDEERRSAAVVGVHEVRFLDGHRDGVVVEGPALRRDIAREIRRLRPEMVVVGSHHETFGPGMWNSADHRAVGRATIDAAGDAGNRWIFPELVEEGFEPWPGVRRVAVSASTQPTHVVDVAGYREVAIASLAEHATYLAALDPRPVAEQAREVVEMTTAGERVAFEVFGG</sequence>
<keyword evidence="3" id="KW-1185">Reference proteome</keyword>
<evidence type="ECO:0000313" key="3">
    <source>
        <dbReference type="Proteomes" id="UP001500457"/>
    </source>
</evidence>
<comment type="caution">
    <text evidence="2">The sequence shown here is derived from an EMBL/GenBank/DDBJ whole genome shotgun (WGS) entry which is preliminary data.</text>
</comment>
<name>A0ABP9ESC6_9PSEU</name>